<feature type="non-terminal residue" evidence="2">
    <location>
        <position position="1"/>
    </location>
</feature>
<evidence type="ECO:0000313" key="2">
    <source>
        <dbReference type="EMBL" id="CAF4500085.1"/>
    </source>
</evidence>
<evidence type="ECO:0000313" key="3">
    <source>
        <dbReference type="EMBL" id="CAF4812695.1"/>
    </source>
</evidence>
<dbReference type="Proteomes" id="UP000663873">
    <property type="component" value="Unassembled WGS sequence"/>
</dbReference>
<name>A0A820VGZ7_9BILA</name>
<comment type="caution">
    <text evidence="2">The sequence shown here is derived from an EMBL/GenBank/DDBJ whole genome shotgun (WGS) entry which is preliminary data.</text>
</comment>
<feature type="compositionally biased region" description="Acidic residues" evidence="1">
    <location>
        <begin position="17"/>
        <end position="26"/>
    </location>
</feature>
<accession>A0A820VGZ7</accession>
<dbReference type="EMBL" id="CAJOBP010050946">
    <property type="protein sequence ID" value="CAF4812695.1"/>
    <property type="molecule type" value="Genomic_DNA"/>
</dbReference>
<dbReference type="EMBL" id="CAJOBP010006748">
    <property type="protein sequence ID" value="CAF4500085.1"/>
    <property type="molecule type" value="Genomic_DNA"/>
</dbReference>
<feature type="region of interest" description="Disordered" evidence="1">
    <location>
        <begin position="1"/>
        <end position="26"/>
    </location>
</feature>
<reference evidence="2" key="1">
    <citation type="submission" date="2021-02" db="EMBL/GenBank/DDBJ databases">
        <authorList>
            <person name="Nowell W R."/>
        </authorList>
    </citation>
    <scope>NUCLEOTIDE SEQUENCE</scope>
</reference>
<organism evidence="2 4">
    <name type="scientific">Rotaria socialis</name>
    <dbReference type="NCBI Taxonomy" id="392032"/>
    <lineage>
        <taxon>Eukaryota</taxon>
        <taxon>Metazoa</taxon>
        <taxon>Spiralia</taxon>
        <taxon>Gnathifera</taxon>
        <taxon>Rotifera</taxon>
        <taxon>Eurotatoria</taxon>
        <taxon>Bdelloidea</taxon>
        <taxon>Philodinida</taxon>
        <taxon>Philodinidae</taxon>
        <taxon>Rotaria</taxon>
    </lineage>
</organism>
<evidence type="ECO:0000256" key="1">
    <source>
        <dbReference type="SAM" id="MobiDB-lite"/>
    </source>
</evidence>
<dbReference type="AlphaFoldDB" id="A0A820VGZ7"/>
<evidence type="ECO:0000313" key="4">
    <source>
        <dbReference type="Proteomes" id="UP000663873"/>
    </source>
</evidence>
<feature type="compositionally biased region" description="Polar residues" evidence="1">
    <location>
        <begin position="1"/>
        <end position="15"/>
    </location>
</feature>
<keyword evidence="4" id="KW-1185">Reference proteome</keyword>
<proteinExistence type="predicted"/>
<protein>
    <submittedName>
        <fullName evidence="2">Uncharacterized protein</fullName>
    </submittedName>
</protein>
<gene>
    <name evidence="2" type="ORF">UJA718_LOCUS26258</name>
    <name evidence="3" type="ORF">UJA718_LOCUS41801</name>
</gene>
<sequence length="26" mass="2967">TTTTPLLSSPNNKTPNEFDDDWESWA</sequence>